<sequence length="241" mass="25304">MKKTALIALVSVAAIGAQAGVIVNHGTTAPSANVLTGADVVGGTVRQAVKNIAAVNEVAMGQVFSLGAINPTEKYQLSDLYLKSYTTENLSSMSGNLEVKIFSGISGDALTTIAYDLATSASVAKDDWIKLDLGGYELAAGGQYSFMVFMTSDDADNNWEFYKSKGSVYGGAGDHALFASTADITTPWSSTDPWTVIQHRDDSHDQAFFVAGSVVIPEPATLGLVAMVGGALFGIRRFFIV</sequence>
<name>A0A6C2UHI6_9BACT</name>
<dbReference type="EMBL" id="CAAHFH010000001">
    <property type="protein sequence ID" value="VGO18666.1"/>
    <property type="molecule type" value="Genomic_DNA"/>
</dbReference>
<evidence type="ECO:0000256" key="1">
    <source>
        <dbReference type="SAM" id="SignalP"/>
    </source>
</evidence>
<feature type="signal peptide" evidence="1">
    <location>
        <begin position="1"/>
        <end position="19"/>
    </location>
</feature>
<protein>
    <recommendedName>
        <fullName evidence="4">PEP-CTERM protein-sorting domain-containing protein</fullName>
    </recommendedName>
</protein>
<proteinExistence type="predicted"/>
<dbReference type="RefSeq" id="WP_168432966.1">
    <property type="nucleotide sequence ID" value="NZ_CAAHFH010000001.1"/>
</dbReference>
<evidence type="ECO:0000313" key="3">
    <source>
        <dbReference type="Proteomes" id="UP000346198"/>
    </source>
</evidence>
<feature type="chain" id="PRO_5025541554" description="PEP-CTERM protein-sorting domain-containing protein" evidence="1">
    <location>
        <begin position="20"/>
        <end position="241"/>
    </location>
</feature>
<dbReference type="NCBIfam" id="TIGR02595">
    <property type="entry name" value="PEP_CTERM"/>
    <property type="match status" value="1"/>
</dbReference>
<reference evidence="2 3" key="1">
    <citation type="submission" date="2019-04" db="EMBL/GenBank/DDBJ databases">
        <authorList>
            <person name="Van Vliet M D."/>
        </authorList>
    </citation>
    <scope>NUCLEOTIDE SEQUENCE [LARGE SCALE GENOMIC DNA]</scope>
    <source>
        <strain evidence="2 3">F21</strain>
    </source>
</reference>
<evidence type="ECO:0000313" key="2">
    <source>
        <dbReference type="EMBL" id="VGO18666.1"/>
    </source>
</evidence>
<keyword evidence="1" id="KW-0732">Signal</keyword>
<dbReference type="Proteomes" id="UP000346198">
    <property type="component" value="Unassembled WGS sequence"/>
</dbReference>
<accession>A0A6C2UHI6</accession>
<keyword evidence="3" id="KW-1185">Reference proteome</keyword>
<evidence type="ECO:0008006" key="4">
    <source>
        <dbReference type="Google" id="ProtNLM"/>
    </source>
</evidence>
<gene>
    <name evidence="2" type="ORF">SCARR_00719</name>
</gene>
<dbReference type="InterPro" id="IPR013424">
    <property type="entry name" value="Ice-binding_C"/>
</dbReference>
<dbReference type="AlphaFoldDB" id="A0A6C2UHI6"/>
<organism evidence="2 3">
    <name type="scientific">Pontiella sulfatireligans</name>
    <dbReference type="NCBI Taxonomy" id="2750658"/>
    <lineage>
        <taxon>Bacteria</taxon>
        <taxon>Pseudomonadati</taxon>
        <taxon>Kiritimatiellota</taxon>
        <taxon>Kiritimatiellia</taxon>
        <taxon>Kiritimatiellales</taxon>
        <taxon>Pontiellaceae</taxon>
        <taxon>Pontiella</taxon>
    </lineage>
</organism>